<evidence type="ECO:0000313" key="3">
    <source>
        <dbReference type="Proteomes" id="UP000016714"/>
    </source>
</evidence>
<dbReference type="EMBL" id="CP006718">
    <property type="protein sequence ID" value="AGV16149.1"/>
    <property type="molecule type" value="Genomic_DNA"/>
</dbReference>
<feature type="chain" id="PRO_5014156112" description="DUF3187 family protein" evidence="1">
    <location>
        <begin position="24"/>
        <end position="325"/>
    </location>
</feature>
<keyword evidence="1" id="KW-0732">Signal</keyword>
<feature type="signal peptide" evidence="1">
    <location>
        <begin position="1"/>
        <end position="23"/>
    </location>
</feature>
<dbReference type="AlphaFoldDB" id="A0A2I3BZE3"/>
<dbReference type="HOGENOM" id="CLU_073080_0_0_6"/>
<accession>A0A2I3BZE3</accession>
<protein>
    <recommendedName>
        <fullName evidence="4">DUF3187 family protein</fullName>
    </recommendedName>
</protein>
<gene>
    <name evidence="2" type="ORF">N646_0316</name>
</gene>
<evidence type="ECO:0008006" key="4">
    <source>
        <dbReference type="Google" id="ProtNLM"/>
    </source>
</evidence>
<dbReference type="Proteomes" id="UP000016714">
    <property type="component" value="Chromosome 1"/>
</dbReference>
<evidence type="ECO:0000256" key="1">
    <source>
        <dbReference type="SAM" id="SignalP"/>
    </source>
</evidence>
<organism evidence="2 3">
    <name type="scientific">Vibrio alginolyticus (strain ATCC 17749 / DSM 2171 / NBRC 15630 / NCIMB 1903 / NCTC 12160 / XII-53)</name>
    <dbReference type="NCBI Taxonomy" id="1219076"/>
    <lineage>
        <taxon>Bacteria</taxon>
        <taxon>Pseudomonadati</taxon>
        <taxon>Pseudomonadota</taxon>
        <taxon>Gammaproteobacteria</taxon>
        <taxon>Vibrionales</taxon>
        <taxon>Vibrionaceae</taxon>
        <taxon>Vibrio</taxon>
    </lineage>
</organism>
<dbReference type="KEGG" id="vag:N646_0316"/>
<sequence>MVYFKSRFMVLLSTSICSLQAFASNDLYGPLRSYAQSPMQVVSHTNILRSGHSLPSGFVEAYGSGTVASVWAHTDEYALDYYHNQIELGSKWQVSNRWQWELNYRWVFAADNHLDGLTKSFHKLFGIGQNGRDKVDRDRFYISMPQYNVLEDDFEGQTLANNLSTYLQYQVFQNEHHGLSIGGSLYFNDVAHGTFQGSSFEQGFQLNYSYLSDAHAFYSMIGMTFRSDDRALLDLPYRHNTIAIAGGYRYALEDNHHLMLEYHWYQGSTEGPTEFADASNELVLGYRYLMENSALEFLAVENARNMDNSTDIAFTIGYRYIFSSR</sequence>
<name>A0A2I3BZE3_VIBAX</name>
<evidence type="ECO:0000313" key="2">
    <source>
        <dbReference type="EMBL" id="AGV16149.1"/>
    </source>
</evidence>
<reference evidence="2 3" key="1">
    <citation type="journal article" date="2015" name="Genome Announc.">
        <title>Complete genome sequence of Vibrio alginolyticus ATCC 17749.</title>
        <authorList>
            <person name="Liu X.F."/>
            <person name="Cao Y."/>
            <person name="Zhang H.L."/>
            <person name="Chen Y.J."/>
            <person name="Hu C.J."/>
        </authorList>
    </citation>
    <scope>NUCLEOTIDE SEQUENCE [LARGE SCALE GENOMIC DNA]</scope>
    <source>
        <strain evidence="3">ATCC 17749 / DSM 2171 / NBRC 15630 / NCIMB 1903 / NCTC 12160 / XII-53</strain>
    </source>
</reference>
<dbReference type="Pfam" id="PF11383">
    <property type="entry name" value="DUF3187"/>
    <property type="match status" value="1"/>
</dbReference>
<dbReference type="InterPro" id="IPR021523">
    <property type="entry name" value="DUF3187"/>
</dbReference>
<proteinExistence type="predicted"/>
<dbReference type="RefSeq" id="WP_017821819.1">
    <property type="nucleotide sequence ID" value="NC_022349.1"/>
</dbReference>